<dbReference type="AlphaFoldDB" id="A0A9J5ZH99"/>
<name>A0A9J5ZH99_SOLCO</name>
<protein>
    <recommendedName>
        <fullName evidence="2">MAT1 centre domain-containing protein</fullName>
    </recommendedName>
</protein>
<feature type="domain" description="MAT1 centre" evidence="2">
    <location>
        <begin position="10"/>
        <end position="89"/>
    </location>
</feature>
<evidence type="ECO:0000313" key="3">
    <source>
        <dbReference type="EMBL" id="KAG5612313.1"/>
    </source>
</evidence>
<comment type="caution">
    <text evidence="3">The sequence shown here is derived from an EMBL/GenBank/DDBJ whole genome shotgun (WGS) entry which is preliminary data.</text>
</comment>
<dbReference type="GO" id="GO:0006281">
    <property type="term" value="P:DNA repair"/>
    <property type="evidence" value="ECO:0007669"/>
    <property type="project" value="TreeGrafter"/>
</dbReference>
<gene>
    <name evidence="3" type="ORF">H5410_023594</name>
</gene>
<dbReference type="Pfam" id="PF06391">
    <property type="entry name" value="MAT1"/>
    <property type="match status" value="1"/>
</dbReference>
<dbReference type="GO" id="GO:0006357">
    <property type="term" value="P:regulation of transcription by RNA polymerase II"/>
    <property type="evidence" value="ECO:0007669"/>
    <property type="project" value="TreeGrafter"/>
</dbReference>
<feature type="region of interest" description="Disordered" evidence="1">
    <location>
        <begin position="90"/>
        <end position="132"/>
    </location>
</feature>
<keyword evidence="4" id="KW-1185">Reference proteome</keyword>
<sequence length="180" mass="19831">MVVASTNAFSKEMAIRKRIANIYNKREENFPSLREYNDYLEEVEDMIFNLIEGIDVPAFEAKIAQYQRENAEQIMIAQARKAEEYAAALAASKGQPAQSDGDAGSSTGPQGHYAPAIAGGIAQPRPTQPLPVGSFPDMLGGEYEDDEKMKLRTERAAKAGGWSLEISRKRALEEAFGSLW</sequence>
<reference evidence="3 4" key="1">
    <citation type="submission" date="2020-09" db="EMBL/GenBank/DDBJ databases">
        <title>De no assembly of potato wild relative species, Solanum commersonii.</title>
        <authorList>
            <person name="Cho K."/>
        </authorList>
    </citation>
    <scope>NUCLEOTIDE SEQUENCE [LARGE SCALE GENOMIC DNA]</scope>
    <source>
        <strain evidence="3">LZ3.2</strain>
        <tissue evidence="3">Leaf</tissue>
    </source>
</reference>
<dbReference type="GO" id="GO:0005675">
    <property type="term" value="C:transcription factor TFIIH holo complex"/>
    <property type="evidence" value="ECO:0007669"/>
    <property type="project" value="TreeGrafter"/>
</dbReference>
<proteinExistence type="predicted"/>
<evidence type="ECO:0000313" key="4">
    <source>
        <dbReference type="Proteomes" id="UP000824120"/>
    </source>
</evidence>
<dbReference type="OrthoDB" id="5963at2759"/>
<organism evidence="3 4">
    <name type="scientific">Solanum commersonii</name>
    <name type="common">Commerson's wild potato</name>
    <name type="synonym">Commerson's nightshade</name>
    <dbReference type="NCBI Taxonomy" id="4109"/>
    <lineage>
        <taxon>Eukaryota</taxon>
        <taxon>Viridiplantae</taxon>
        <taxon>Streptophyta</taxon>
        <taxon>Embryophyta</taxon>
        <taxon>Tracheophyta</taxon>
        <taxon>Spermatophyta</taxon>
        <taxon>Magnoliopsida</taxon>
        <taxon>eudicotyledons</taxon>
        <taxon>Gunneridae</taxon>
        <taxon>Pentapetalae</taxon>
        <taxon>asterids</taxon>
        <taxon>lamiids</taxon>
        <taxon>Solanales</taxon>
        <taxon>Solanaceae</taxon>
        <taxon>Solanoideae</taxon>
        <taxon>Solaneae</taxon>
        <taxon>Solanum</taxon>
    </lineage>
</organism>
<dbReference type="PANTHER" id="PTHR12683">
    <property type="entry name" value="CDK-ACTIVATING KINASE ASSEMBLY FACTOR MAT1"/>
    <property type="match status" value="1"/>
</dbReference>
<dbReference type="EMBL" id="JACXVP010000004">
    <property type="protein sequence ID" value="KAG5612313.1"/>
    <property type="molecule type" value="Genomic_DNA"/>
</dbReference>
<accession>A0A9J5ZH99</accession>
<evidence type="ECO:0000256" key="1">
    <source>
        <dbReference type="SAM" id="MobiDB-lite"/>
    </source>
</evidence>
<dbReference type="InterPro" id="IPR015877">
    <property type="entry name" value="MAT1_centre"/>
</dbReference>
<dbReference type="Proteomes" id="UP000824120">
    <property type="component" value="Chromosome 4"/>
</dbReference>
<evidence type="ECO:0000259" key="2">
    <source>
        <dbReference type="Pfam" id="PF06391"/>
    </source>
</evidence>
<dbReference type="PANTHER" id="PTHR12683:SF13">
    <property type="entry name" value="CDK-ACTIVATING KINASE ASSEMBLY FACTOR MAT1"/>
    <property type="match status" value="1"/>
</dbReference>
<feature type="non-terminal residue" evidence="3">
    <location>
        <position position="180"/>
    </location>
</feature>